<gene>
    <name evidence="1" type="ORF">HDK90DRAFT_54727</name>
</gene>
<accession>A0ABR1YEA0</accession>
<organism evidence="1 2">
    <name type="scientific">Phyllosticta capitalensis</name>
    <dbReference type="NCBI Taxonomy" id="121624"/>
    <lineage>
        <taxon>Eukaryota</taxon>
        <taxon>Fungi</taxon>
        <taxon>Dikarya</taxon>
        <taxon>Ascomycota</taxon>
        <taxon>Pezizomycotina</taxon>
        <taxon>Dothideomycetes</taxon>
        <taxon>Dothideomycetes incertae sedis</taxon>
        <taxon>Botryosphaeriales</taxon>
        <taxon>Phyllostictaceae</taxon>
        <taxon>Phyllosticta</taxon>
    </lineage>
</organism>
<dbReference type="Proteomes" id="UP001492380">
    <property type="component" value="Unassembled WGS sequence"/>
</dbReference>
<evidence type="ECO:0008006" key="3">
    <source>
        <dbReference type="Google" id="ProtNLM"/>
    </source>
</evidence>
<comment type="caution">
    <text evidence="1">The sequence shown here is derived from an EMBL/GenBank/DDBJ whole genome shotgun (WGS) entry which is preliminary data.</text>
</comment>
<protein>
    <recommendedName>
        <fullName evidence="3">Complex I intermediate-associated protein 84</fullName>
    </recommendedName>
</protein>
<sequence>MSIHLARPVLRRILSTNLALNRQCIYCRIEANLRKCQFQDRSFENHQQRRTVFGLPGRFLNVKPQPGDVAALALMRTLEHAINDQARPPPSYEIEIAWSKFFSVRHERSQPVSDVEAKYALDTLRYLVKLWENPGAQGSSRPPAESSSVVSEDHFLKALCVIRNPACTNSQTFVQLAELIFERLKSQASEEPESKSSVATAQELLLIIQLQNGQATTVRQYLLDEYAANKSRSRTGLHPKYWDESPLTLADVMRNLADAGDEAEVLRTYQLVNEIQGVVYDEKNPLEYVLAYLYAKKSNPEEMKRWLDVASQKSGLQVVPAELFPEVVRCCLKKDFGEFGRTLVRLMLEKVELSYRKPESEQPVRLKKDGKKIWDAVLLWAAGNGKGVEEVDRMMQIMVRQKSVDGWRAKPDVETINLLLEFSASRNDAYSAERYILLGQKRGITPNAATYSLQVDYRLAQGDVEGARAAYKSLVGEESLKQEDIQAANKMVRALIAHDYDFDAVMYYVDDLNDREAIFEMETVLALAKLHMKRNELHEVIDLLKTHATQAPTDERRKVFDFLVSFIFLPQTSNALGWDIYNLLRGMFSDQCLRETRTNIMKEFFRRERADIAALIFQQMREDVRAEVQPTVDTYIAALMGATQSEDEEALHAIHNSLKLDVSIDPDTRLHNALMIAYVMRFEPARAWRHWLDIINSTEGPNYTSIIVAFSAAKCMQTSGAEKTRALWERLVNMNIEITEDLMGAYLDALAGLELIEEAQNTLKRSARDFGIRPNPYLLGKLFNAAKPVPEQRNVAAYLQKQYPEEWEALTEGYKGKLLPNGRFLFNIDKKLEP</sequence>
<evidence type="ECO:0000313" key="1">
    <source>
        <dbReference type="EMBL" id="KAK8227286.1"/>
    </source>
</evidence>
<dbReference type="PANTHER" id="PTHR47938:SF35">
    <property type="entry name" value="PENTATRICOPEPTIDE REPEAT-CONTAINING PROTEIN 4, MITOCHONDRIAL-RELATED"/>
    <property type="match status" value="1"/>
</dbReference>
<dbReference type="InterPro" id="IPR011990">
    <property type="entry name" value="TPR-like_helical_dom_sf"/>
</dbReference>
<reference evidence="1 2" key="1">
    <citation type="submission" date="2024-04" db="EMBL/GenBank/DDBJ databases">
        <title>Phyllosticta paracitricarpa is synonymous to the EU quarantine fungus P. citricarpa based on phylogenomic analyses.</title>
        <authorList>
            <consortium name="Lawrence Berkeley National Laboratory"/>
            <person name="Van Ingen-Buijs V.A."/>
            <person name="Van Westerhoven A.C."/>
            <person name="Haridas S."/>
            <person name="Skiadas P."/>
            <person name="Martin F."/>
            <person name="Groenewald J.Z."/>
            <person name="Crous P.W."/>
            <person name="Seidl M.F."/>
        </authorList>
    </citation>
    <scope>NUCLEOTIDE SEQUENCE [LARGE SCALE GENOMIC DNA]</scope>
    <source>
        <strain evidence="1 2">CBS 123374</strain>
    </source>
</reference>
<keyword evidence="2" id="KW-1185">Reference proteome</keyword>
<dbReference type="PANTHER" id="PTHR47938">
    <property type="entry name" value="RESPIRATORY COMPLEX I CHAPERONE (CIA84), PUTATIVE (AFU_ORTHOLOGUE AFUA_2G06020)-RELATED"/>
    <property type="match status" value="1"/>
</dbReference>
<proteinExistence type="predicted"/>
<evidence type="ECO:0000313" key="2">
    <source>
        <dbReference type="Proteomes" id="UP001492380"/>
    </source>
</evidence>
<name>A0ABR1YEA0_9PEZI</name>
<dbReference type="EMBL" id="JBBWRZ010000010">
    <property type="protein sequence ID" value="KAK8227286.1"/>
    <property type="molecule type" value="Genomic_DNA"/>
</dbReference>
<dbReference type="Gene3D" id="1.25.40.10">
    <property type="entry name" value="Tetratricopeptide repeat domain"/>
    <property type="match status" value="2"/>
</dbReference>